<reference evidence="1" key="1">
    <citation type="submission" date="2021-06" db="EMBL/GenBank/DDBJ databases">
        <authorList>
            <person name="Kallberg Y."/>
            <person name="Tangrot J."/>
            <person name="Rosling A."/>
        </authorList>
    </citation>
    <scope>NUCLEOTIDE SEQUENCE</scope>
    <source>
        <strain evidence="1">MA461A</strain>
    </source>
</reference>
<evidence type="ECO:0000313" key="1">
    <source>
        <dbReference type="EMBL" id="CAG8800757.1"/>
    </source>
</evidence>
<feature type="non-terminal residue" evidence="1">
    <location>
        <position position="1"/>
    </location>
</feature>
<organism evidence="1 2">
    <name type="scientific">Racocetra persica</name>
    <dbReference type="NCBI Taxonomy" id="160502"/>
    <lineage>
        <taxon>Eukaryota</taxon>
        <taxon>Fungi</taxon>
        <taxon>Fungi incertae sedis</taxon>
        <taxon>Mucoromycota</taxon>
        <taxon>Glomeromycotina</taxon>
        <taxon>Glomeromycetes</taxon>
        <taxon>Diversisporales</taxon>
        <taxon>Gigasporaceae</taxon>
        <taxon>Racocetra</taxon>
    </lineage>
</organism>
<evidence type="ECO:0000313" key="2">
    <source>
        <dbReference type="Proteomes" id="UP000789920"/>
    </source>
</evidence>
<comment type="caution">
    <text evidence="1">The sequence shown here is derived from an EMBL/GenBank/DDBJ whole genome shotgun (WGS) entry which is preliminary data.</text>
</comment>
<protein>
    <submittedName>
        <fullName evidence="1">15698_t:CDS:1</fullName>
    </submittedName>
</protein>
<proteinExistence type="predicted"/>
<dbReference type="Proteomes" id="UP000789920">
    <property type="component" value="Unassembled WGS sequence"/>
</dbReference>
<accession>A0ACA9RP49</accession>
<name>A0ACA9RP49_9GLOM</name>
<dbReference type="EMBL" id="CAJVQC010060441">
    <property type="protein sequence ID" value="CAG8800757.1"/>
    <property type="molecule type" value="Genomic_DNA"/>
</dbReference>
<sequence length="44" mass="4999">TIKKGDRQITGKLSFNRGKPLDQHAADILNLSPPKHKTYEVIIR</sequence>
<keyword evidence="2" id="KW-1185">Reference proteome</keyword>
<feature type="non-terminal residue" evidence="1">
    <location>
        <position position="44"/>
    </location>
</feature>
<gene>
    <name evidence="1" type="ORF">RPERSI_LOCUS20985</name>
</gene>